<feature type="region of interest" description="Disordered" evidence="1">
    <location>
        <begin position="164"/>
        <end position="211"/>
    </location>
</feature>
<dbReference type="EMBL" id="JAUTBF010000001">
    <property type="protein sequence ID" value="MDQ1122725.1"/>
    <property type="molecule type" value="Genomic_DNA"/>
</dbReference>
<keyword evidence="3" id="KW-1185">Reference proteome</keyword>
<gene>
    <name evidence="2" type="ORF">QE412_001298</name>
</gene>
<evidence type="ECO:0000256" key="1">
    <source>
        <dbReference type="SAM" id="MobiDB-lite"/>
    </source>
</evidence>
<comment type="caution">
    <text evidence="2">The sequence shown here is derived from an EMBL/GenBank/DDBJ whole genome shotgun (WGS) entry which is preliminary data.</text>
</comment>
<evidence type="ECO:0000313" key="3">
    <source>
        <dbReference type="Proteomes" id="UP001226691"/>
    </source>
</evidence>
<dbReference type="RefSeq" id="WP_307481384.1">
    <property type="nucleotide sequence ID" value="NZ_JAUTBF010000001.1"/>
</dbReference>
<accession>A0ABU0TST0</accession>
<protein>
    <submittedName>
        <fullName evidence="2">Uncharacterized protein</fullName>
    </submittedName>
</protein>
<feature type="region of interest" description="Disordered" evidence="1">
    <location>
        <begin position="1"/>
        <end position="80"/>
    </location>
</feature>
<proteinExistence type="predicted"/>
<organism evidence="2 3">
    <name type="scientific">Microbacterium trichothecenolyticum</name>
    <name type="common">Aureobacterium trichothecenolyticum</name>
    <dbReference type="NCBI Taxonomy" id="69370"/>
    <lineage>
        <taxon>Bacteria</taxon>
        <taxon>Bacillati</taxon>
        <taxon>Actinomycetota</taxon>
        <taxon>Actinomycetes</taxon>
        <taxon>Micrococcales</taxon>
        <taxon>Microbacteriaceae</taxon>
        <taxon>Microbacterium</taxon>
    </lineage>
</organism>
<reference evidence="2 3" key="1">
    <citation type="submission" date="2023-07" db="EMBL/GenBank/DDBJ databases">
        <title>Functional and genomic diversity of the sorghum phyllosphere microbiome.</title>
        <authorList>
            <person name="Shade A."/>
        </authorList>
    </citation>
    <scope>NUCLEOTIDE SEQUENCE [LARGE SCALE GENOMIC DNA]</scope>
    <source>
        <strain evidence="2 3">SORGH_AS_1207</strain>
    </source>
</reference>
<feature type="compositionally biased region" description="Pro residues" evidence="1">
    <location>
        <begin position="9"/>
        <end position="29"/>
    </location>
</feature>
<name>A0ABU0TST0_MICTR</name>
<dbReference type="Proteomes" id="UP001226691">
    <property type="component" value="Unassembled WGS sequence"/>
</dbReference>
<evidence type="ECO:0000313" key="2">
    <source>
        <dbReference type="EMBL" id="MDQ1122725.1"/>
    </source>
</evidence>
<feature type="compositionally biased region" description="Pro residues" evidence="1">
    <location>
        <begin position="37"/>
        <end position="78"/>
    </location>
</feature>
<sequence>MIGPAGAVDPPPLPDPPSDPEPDPPPLPEPDPEPDPEPPFPDPPSDPEPDPPPLPEPPPLPGPPPDPEPPLAPPPADPPGCAASWAAFSRSRAAPFLLRGGALQFRELGVQLVQACLRLGDRRGLGRGLRLRGLRRGLRLGGQARGLRAGLLGLGTQRGGDVGGAARLPGRSSRDRRHAVEDAETLQQGVGVRPRQQLRHQRSLAARAVQP</sequence>